<dbReference type="EMBL" id="SAYU02000011">
    <property type="protein sequence ID" value="NHA67493.1"/>
    <property type="molecule type" value="Genomic_DNA"/>
</dbReference>
<accession>A0A8T6R1I2</accession>
<feature type="region of interest" description="Disordered" evidence="6">
    <location>
        <begin position="795"/>
        <end position="1166"/>
    </location>
</feature>
<feature type="compositionally biased region" description="Low complexity" evidence="6">
    <location>
        <begin position="887"/>
        <end position="902"/>
    </location>
</feature>
<evidence type="ECO:0000256" key="3">
    <source>
        <dbReference type="ARBA" id="ARBA00023002"/>
    </source>
</evidence>
<keyword evidence="7" id="KW-0812">Transmembrane</keyword>
<name>A0A8T6R1I2_9MICO</name>
<feature type="compositionally biased region" description="Low complexity" evidence="6">
    <location>
        <begin position="861"/>
        <end position="877"/>
    </location>
</feature>
<feature type="compositionally biased region" description="Low complexity" evidence="6">
    <location>
        <begin position="1010"/>
        <end position="1030"/>
    </location>
</feature>
<dbReference type="SUPFAM" id="SSF46548">
    <property type="entry name" value="alpha-helical ferredoxin"/>
    <property type="match status" value="1"/>
</dbReference>
<dbReference type="GO" id="GO:0016491">
    <property type="term" value="F:oxidoreductase activity"/>
    <property type="evidence" value="ECO:0007669"/>
    <property type="project" value="UniProtKB-KW"/>
</dbReference>
<dbReference type="Pfam" id="PF13187">
    <property type="entry name" value="Fer4_9"/>
    <property type="match status" value="1"/>
</dbReference>
<dbReference type="PROSITE" id="PS00198">
    <property type="entry name" value="4FE4S_FER_1"/>
    <property type="match status" value="1"/>
</dbReference>
<keyword evidence="7" id="KW-1133">Transmembrane helix</keyword>
<feature type="transmembrane region" description="Helical" evidence="7">
    <location>
        <begin position="134"/>
        <end position="153"/>
    </location>
</feature>
<feature type="transmembrane region" description="Helical" evidence="7">
    <location>
        <begin position="27"/>
        <end position="45"/>
    </location>
</feature>
<evidence type="ECO:0000313" key="10">
    <source>
        <dbReference type="Proteomes" id="UP000287866"/>
    </source>
</evidence>
<proteinExistence type="predicted"/>
<protein>
    <submittedName>
        <fullName evidence="9">4Fe-4S dicluster domain-containing protein</fullName>
    </submittedName>
</protein>
<evidence type="ECO:0000313" key="9">
    <source>
        <dbReference type="EMBL" id="NHA67493.1"/>
    </source>
</evidence>
<dbReference type="RefSeq" id="WP_165566305.1">
    <property type="nucleotide sequence ID" value="NZ_SAYU02000011.1"/>
</dbReference>
<keyword evidence="4" id="KW-0408">Iron</keyword>
<dbReference type="Gene3D" id="1.10.1060.10">
    <property type="entry name" value="Alpha-helical ferredoxin"/>
    <property type="match status" value="2"/>
</dbReference>
<keyword evidence="7" id="KW-0472">Membrane</keyword>
<evidence type="ECO:0000256" key="7">
    <source>
        <dbReference type="SAM" id="Phobius"/>
    </source>
</evidence>
<keyword evidence="3" id="KW-0560">Oxidoreductase</keyword>
<feature type="compositionally biased region" description="Low complexity" evidence="6">
    <location>
        <begin position="1123"/>
        <end position="1132"/>
    </location>
</feature>
<feature type="transmembrane region" description="Helical" evidence="7">
    <location>
        <begin position="90"/>
        <end position="114"/>
    </location>
</feature>
<reference evidence="9" key="1">
    <citation type="submission" date="2020-03" db="EMBL/GenBank/DDBJ databases">
        <title>Phycicoccus flavus sp. nov., a novel endophytic actinobacterium isolated from branch of Kandelia candel.</title>
        <authorList>
            <person name="Tuo L."/>
        </authorList>
    </citation>
    <scope>NUCLEOTIDE SEQUENCE</scope>
    <source>
        <strain evidence="9">CMS6Z-2</strain>
    </source>
</reference>
<evidence type="ECO:0000256" key="1">
    <source>
        <dbReference type="ARBA" id="ARBA00022485"/>
    </source>
</evidence>
<dbReference type="Proteomes" id="UP000287866">
    <property type="component" value="Unassembled WGS sequence"/>
</dbReference>
<feature type="compositionally biased region" description="Low complexity" evidence="6">
    <location>
        <begin position="937"/>
        <end position="948"/>
    </location>
</feature>
<gene>
    <name evidence="9" type="ORF">EPD83_005385</name>
</gene>
<feature type="compositionally biased region" description="Low complexity" evidence="6">
    <location>
        <begin position="814"/>
        <end position="824"/>
    </location>
</feature>
<dbReference type="InterPro" id="IPR004017">
    <property type="entry name" value="Cys_rich_dom"/>
</dbReference>
<feature type="domain" description="4Fe-4S ferredoxin-type" evidence="8">
    <location>
        <begin position="326"/>
        <end position="356"/>
    </location>
</feature>
<keyword evidence="1" id="KW-0004">4Fe-4S</keyword>
<dbReference type="GO" id="GO:0051539">
    <property type="term" value="F:4 iron, 4 sulfur cluster binding"/>
    <property type="evidence" value="ECO:0007669"/>
    <property type="project" value="UniProtKB-KW"/>
</dbReference>
<evidence type="ECO:0000256" key="2">
    <source>
        <dbReference type="ARBA" id="ARBA00022723"/>
    </source>
</evidence>
<dbReference type="GO" id="GO:0046872">
    <property type="term" value="F:metal ion binding"/>
    <property type="evidence" value="ECO:0007669"/>
    <property type="project" value="UniProtKB-KW"/>
</dbReference>
<dbReference type="AlphaFoldDB" id="A0A8T6R1I2"/>
<feature type="domain" description="4Fe-4S ferredoxin-type" evidence="8">
    <location>
        <begin position="439"/>
        <end position="471"/>
    </location>
</feature>
<sequence>MLASAPAPALAGDLSYAELGGTTPLQVVAVVVSLLVTVVAVALFARQIGRFVAQFRLGRPAPGRSDDPGARTATLAKEFLGHTRMSRLPVVAAAHWVTALAFIILFSTLVNALLQLFRPDARLPVIGHFPPFEWLVELFTWAGLVGIVVLMAVRQKEHPRSAKGKDGRYSRFFGSTFWQAYYVELTILGVTVCILLLRGLEAAIAQRAEPGSSLYLHFPLTGWMAGWWEGSTLPAIASAVYLVATVKILISFAWMITISLQPTMGVAWHRFLAFPNIWFKRESSGRTALGAAQPMTVGGKPFDLEAMDEMEEGDVLGVGRVEDFTWKGLLDFSTCTECGRCQSQCPAWNTEKPLSPKLLMMTLRDHADAKAPYLRALADADGDTEKAMATVTAAAQTVPTDGVEPHGSVDVVDWSAMTLVGSTGWSADAPLTAYNPHGPDAVIDQDVLWSCTTCGACVEQCPVDIEHVDHIIDMRRYSTLIESAFPNELGGLFKNMESKGNPWGMGARARLDWAKDLPFDVKVLGQDVEQASEVDWLFWVGCAGAYEDRAKKTSRAVAELLDAAGVSFAVLGDGETCTGDSARRAGNELLFQTLAAQNVETFGEFGVTKVVVTCAHCFNTIKNEYPQLGGTYEVVHHTQLLNRLVREKRLTPVARPDATPAMSSAKDVASTADTVTYHDPCYLGRHNGVYAPPRELIGALPGVELKEMPRHAEKSFCCGAGGARMWMEEKLGTRINTNRTDEALATGAGRIAIGCPFCRVMMSDGLTAKQAEGVGEEVEVVDVAQMLLAAVRRSNGGAVAPASEDRTGAGEQSAAPTGTAAASAAGGGAAAATLVEDERPEENAAASSAADDEGDPWDNQPTATASTPTETPAATPATEDEGDPWDDGPTATTTTETPTATPADDDTDPWDDGPTATTTTETPTATPAADDTDPWDDGPTATATTETPTAEDEGDPWDDQPTATATTETPPAAPAADHEGDPWDEPSGTATTEAPAAAPAADDTDPWDEPPGTATTEAPAATKEPAGKAPAEADDPSGDDPDPWDEPQAAADPVAGTSQGEPSPEKARADAAASTDDVDPWDEPQAVADPVAGTSQGEPAPEKARADAAASTDDVDPWDDPAEPATPAPVATEDAENEKRRTAPTPTADGDAGGDAALLDEPDPWD</sequence>
<feature type="compositionally biased region" description="Acidic residues" evidence="6">
    <location>
        <begin position="1032"/>
        <end position="1045"/>
    </location>
</feature>
<dbReference type="InterPro" id="IPR051460">
    <property type="entry name" value="HdrC_iron-sulfur_subunit"/>
</dbReference>
<dbReference type="InterPro" id="IPR017896">
    <property type="entry name" value="4Fe4S_Fe-S-bd"/>
</dbReference>
<feature type="compositionally biased region" description="Low complexity" evidence="6">
    <location>
        <begin position="912"/>
        <end position="929"/>
    </location>
</feature>
<evidence type="ECO:0000256" key="6">
    <source>
        <dbReference type="SAM" id="MobiDB-lite"/>
    </source>
</evidence>
<keyword evidence="5" id="KW-0411">Iron-sulfur</keyword>
<feature type="compositionally biased region" description="Low complexity" evidence="6">
    <location>
        <begin position="989"/>
        <end position="1001"/>
    </location>
</feature>
<feature type="transmembrane region" description="Helical" evidence="7">
    <location>
        <begin position="180"/>
        <end position="200"/>
    </location>
</feature>
<feature type="compositionally biased region" description="Acidic residues" evidence="6">
    <location>
        <begin position="1113"/>
        <end position="1122"/>
    </location>
</feature>
<dbReference type="Pfam" id="PF02754">
    <property type="entry name" value="CCG"/>
    <property type="match status" value="2"/>
</dbReference>
<keyword evidence="2" id="KW-0479">Metal-binding</keyword>
<dbReference type="GO" id="GO:0005886">
    <property type="term" value="C:plasma membrane"/>
    <property type="evidence" value="ECO:0007669"/>
    <property type="project" value="TreeGrafter"/>
</dbReference>
<dbReference type="InterPro" id="IPR017900">
    <property type="entry name" value="4Fe4S_Fe_S_CS"/>
</dbReference>
<evidence type="ECO:0000259" key="8">
    <source>
        <dbReference type="PROSITE" id="PS51379"/>
    </source>
</evidence>
<feature type="compositionally biased region" description="Acidic residues" evidence="6">
    <location>
        <begin position="949"/>
        <end position="958"/>
    </location>
</feature>
<comment type="caution">
    <text evidence="9">The sequence shown here is derived from an EMBL/GenBank/DDBJ whole genome shotgun (WGS) entry which is preliminary data.</text>
</comment>
<keyword evidence="10" id="KW-1185">Reference proteome</keyword>
<dbReference type="PANTHER" id="PTHR43255">
    <property type="entry name" value="IRON-SULFUR-BINDING OXIDOREDUCTASE FADF-RELATED-RELATED"/>
    <property type="match status" value="1"/>
</dbReference>
<dbReference type="InterPro" id="IPR009051">
    <property type="entry name" value="Helical_ferredxn"/>
</dbReference>
<dbReference type="PANTHER" id="PTHR43255:SF1">
    <property type="entry name" value="IRON-SULFUR-BINDING OXIDOREDUCTASE FADF-RELATED"/>
    <property type="match status" value="1"/>
</dbReference>
<evidence type="ECO:0000256" key="5">
    <source>
        <dbReference type="ARBA" id="ARBA00023014"/>
    </source>
</evidence>
<evidence type="ECO:0000256" key="4">
    <source>
        <dbReference type="ARBA" id="ARBA00023004"/>
    </source>
</evidence>
<feature type="compositionally biased region" description="Low complexity" evidence="6">
    <location>
        <begin position="961"/>
        <end position="970"/>
    </location>
</feature>
<feature type="compositionally biased region" description="Low complexity" evidence="6">
    <location>
        <begin position="1143"/>
        <end position="1157"/>
    </location>
</feature>
<organism evidence="9 10">
    <name type="scientific">Phycicoccus flavus</name>
    <dbReference type="NCBI Taxonomy" id="2502783"/>
    <lineage>
        <taxon>Bacteria</taxon>
        <taxon>Bacillati</taxon>
        <taxon>Actinomycetota</taxon>
        <taxon>Actinomycetes</taxon>
        <taxon>Micrococcales</taxon>
        <taxon>Intrasporangiaceae</taxon>
        <taxon>Phycicoccus</taxon>
    </lineage>
</organism>
<dbReference type="PROSITE" id="PS51379">
    <property type="entry name" value="4FE4S_FER_2"/>
    <property type="match status" value="2"/>
</dbReference>